<evidence type="ECO:0000256" key="7">
    <source>
        <dbReference type="ARBA" id="ARBA00034478"/>
    </source>
</evidence>
<dbReference type="EC" id="2.7.2.4" evidence="1"/>
<keyword evidence="12" id="KW-1185">Reference proteome</keyword>
<dbReference type="PANTHER" id="PTHR43070">
    <property type="match status" value="1"/>
</dbReference>
<dbReference type="Proteomes" id="UP001153076">
    <property type="component" value="Unassembled WGS sequence"/>
</dbReference>
<evidence type="ECO:0000313" key="12">
    <source>
        <dbReference type="Proteomes" id="UP001153076"/>
    </source>
</evidence>
<keyword evidence="8" id="KW-0812">Transmembrane</keyword>
<keyword evidence="6" id="KW-0560">Oxidoreductase</keyword>
<protein>
    <recommendedName>
        <fullName evidence="1">aspartate kinase</fullName>
        <ecNumber evidence="1">2.7.2.4</ecNumber>
    </recommendedName>
</protein>
<evidence type="ECO:0000259" key="9">
    <source>
        <dbReference type="Pfam" id="PF00742"/>
    </source>
</evidence>
<evidence type="ECO:0000256" key="1">
    <source>
        <dbReference type="ARBA" id="ARBA00013059"/>
    </source>
</evidence>
<dbReference type="Gene3D" id="3.30.360.10">
    <property type="entry name" value="Dihydrodipicolinate Reductase, domain 2"/>
    <property type="match status" value="1"/>
</dbReference>
<evidence type="ECO:0000256" key="6">
    <source>
        <dbReference type="ARBA" id="ARBA00023002"/>
    </source>
</evidence>
<dbReference type="AlphaFoldDB" id="A0A9Q1KL10"/>
<gene>
    <name evidence="11" type="ORF">Cgig2_019289</name>
</gene>
<evidence type="ECO:0000256" key="8">
    <source>
        <dbReference type="SAM" id="Phobius"/>
    </source>
</evidence>
<keyword evidence="3" id="KW-0418">Kinase</keyword>
<accession>A0A9Q1KL10</accession>
<evidence type="ECO:0000256" key="5">
    <source>
        <dbReference type="ARBA" id="ARBA00022857"/>
    </source>
</evidence>
<dbReference type="GO" id="GO:0009090">
    <property type="term" value="P:homoserine biosynthetic process"/>
    <property type="evidence" value="ECO:0007669"/>
    <property type="project" value="TreeGrafter"/>
</dbReference>
<evidence type="ECO:0000313" key="11">
    <source>
        <dbReference type="EMBL" id="KAJ8446396.1"/>
    </source>
</evidence>
<dbReference type="Gene3D" id="3.30.2130.10">
    <property type="entry name" value="VC0802-like"/>
    <property type="match status" value="1"/>
</dbReference>
<feature type="domain" description="Aspartokinase ACT" evidence="10">
    <location>
        <begin position="223"/>
        <end position="269"/>
    </location>
</feature>
<dbReference type="InterPro" id="IPR001342">
    <property type="entry name" value="HDH_cat"/>
</dbReference>
<dbReference type="GO" id="GO:0009067">
    <property type="term" value="P:aspartate family amino acid biosynthetic process"/>
    <property type="evidence" value="ECO:0007669"/>
    <property type="project" value="InterPro"/>
</dbReference>
<dbReference type="InterPro" id="IPR045865">
    <property type="entry name" value="ACT-like_dom_sf"/>
</dbReference>
<dbReference type="Pfam" id="PF22468">
    <property type="entry name" value="ACT_9"/>
    <property type="match status" value="1"/>
</dbReference>
<dbReference type="GO" id="GO:0004072">
    <property type="term" value="F:aspartate kinase activity"/>
    <property type="evidence" value="ECO:0007669"/>
    <property type="project" value="UniProtKB-EC"/>
</dbReference>
<dbReference type="Gene3D" id="3.40.50.720">
    <property type="entry name" value="NAD(P)-binding Rossmann-like Domain"/>
    <property type="match status" value="1"/>
</dbReference>
<dbReference type="GO" id="GO:0004412">
    <property type="term" value="F:homoserine dehydrogenase activity"/>
    <property type="evidence" value="ECO:0007669"/>
    <property type="project" value="InterPro"/>
</dbReference>
<keyword evidence="8" id="KW-1133">Transmembrane helix</keyword>
<dbReference type="Pfam" id="PF00742">
    <property type="entry name" value="Homoserine_dh"/>
    <property type="match status" value="1"/>
</dbReference>
<proteinExistence type="predicted"/>
<organism evidence="11 12">
    <name type="scientific">Carnegiea gigantea</name>
    <dbReference type="NCBI Taxonomy" id="171969"/>
    <lineage>
        <taxon>Eukaryota</taxon>
        <taxon>Viridiplantae</taxon>
        <taxon>Streptophyta</taxon>
        <taxon>Embryophyta</taxon>
        <taxon>Tracheophyta</taxon>
        <taxon>Spermatophyta</taxon>
        <taxon>Magnoliopsida</taxon>
        <taxon>eudicotyledons</taxon>
        <taxon>Gunneridae</taxon>
        <taxon>Pentapetalae</taxon>
        <taxon>Caryophyllales</taxon>
        <taxon>Cactineae</taxon>
        <taxon>Cactaceae</taxon>
        <taxon>Cactoideae</taxon>
        <taxon>Echinocereeae</taxon>
        <taxon>Carnegiea</taxon>
    </lineage>
</organism>
<dbReference type="InterPro" id="IPR011147">
    <property type="entry name" value="Bifunc_Aspkin/hSer_DH"/>
</dbReference>
<dbReference type="InterPro" id="IPR054352">
    <property type="entry name" value="ACT_Aspartokinase"/>
</dbReference>
<keyword evidence="5" id="KW-0521">NADP</keyword>
<evidence type="ECO:0000256" key="4">
    <source>
        <dbReference type="ARBA" id="ARBA00022840"/>
    </source>
</evidence>
<reference evidence="11" key="1">
    <citation type="submission" date="2022-04" db="EMBL/GenBank/DDBJ databases">
        <title>Carnegiea gigantea Genome sequencing and assembly v2.</title>
        <authorList>
            <person name="Copetti D."/>
            <person name="Sanderson M.J."/>
            <person name="Burquez A."/>
            <person name="Wojciechowski M.F."/>
        </authorList>
    </citation>
    <scope>NUCLEOTIDE SEQUENCE</scope>
    <source>
        <strain evidence="11">SGP5-SGP5p</strain>
        <tissue evidence="11">Aerial part</tissue>
    </source>
</reference>
<dbReference type="PANTHER" id="PTHR43070:SF5">
    <property type="entry name" value="HOMOSERINE DEHYDROGENASE"/>
    <property type="match status" value="1"/>
</dbReference>
<comment type="caution">
    <text evidence="11">The sequence shown here is derived from an EMBL/GenBank/DDBJ whole genome shotgun (WGS) entry which is preliminary data.</text>
</comment>
<dbReference type="GO" id="GO:0005524">
    <property type="term" value="F:ATP binding"/>
    <property type="evidence" value="ECO:0007669"/>
    <property type="project" value="UniProtKB-KW"/>
</dbReference>
<dbReference type="OrthoDB" id="1741932at2759"/>
<keyword evidence="2" id="KW-0547">Nucleotide-binding</keyword>
<feature type="transmembrane region" description="Helical" evidence="8">
    <location>
        <begin position="20"/>
        <end position="40"/>
    </location>
</feature>
<comment type="pathway">
    <text evidence="7">Amino-acid biosynthesis; L-methionine biosynthesis via de novo pathway.</text>
</comment>
<dbReference type="SUPFAM" id="SSF55021">
    <property type="entry name" value="ACT-like"/>
    <property type="match status" value="1"/>
</dbReference>
<name>A0A9Q1KL10_9CARY</name>
<feature type="domain" description="Homoserine dehydrogenase catalytic" evidence="9">
    <location>
        <begin position="32"/>
        <end position="92"/>
    </location>
</feature>
<keyword evidence="3" id="KW-0808">Transferase</keyword>
<evidence type="ECO:0000259" key="10">
    <source>
        <dbReference type="Pfam" id="PF22468"/>
    </source>
</evidence>
<evidence type="ECO:0000256" key="2">
    <source>
        <dbReference type="ARBA" id="ARBA00022741"/>
    </source>
</evidence>
<keyword evidence="8" id="KW-0472">Membrane</keyword>
<sequence>MPNKKANSGPLDQRQSYTHYFYEATVGAGLLIISTLTGLLETVDKLLSIEEIFSGTSSYIFSKLKGKRIFSDAVMEAKEAGYTEPDPSDDLSLEQTLLESLVPKPLRVSIFAENSPVKLTEEQCTVEACKILEQMYCTLRIIHVMQYDILIVIRNLFNLTDRGTKMCHSSFEDNGDDERLQSSIKGFAAIDMEQGNWRTGMVDVPSTASANFGAVKGLPAKVVLISQKMASISRVSAALFDALAKVNVNIRAIAQGCSEYNVTVVIKGDWADWGNTALPALQSVVVPKFLSILFSFLYFNINLRVMGITSSKEMLLVVSKAPDSFKEIIVSKNRI</sequence>
<evidence type="ECO:0000256" key="3">
    <source>
        <dbReference type="ARBA" id="ARBA00022777"/>
    </source>
</evidence>
<dbReference type="SUPFAM" id="SSF55347">
    <property type="entry name" value="Glyceraldehyde-3-phosphate dehydrogenase-like, C-terminal domain"/>
    <property type="match status" value="1"/>
</dbReference>
<dbReference type="EMBL" id="JAKOGI010000056">
    <property type="protein sequence ID" value="KAJ8446396.1"/>
    <property type="molecule type" value="Genomic_DNA"/>
</dbReference>
<keyword evidence="4" id="KW-0067">ATP-binding</keyword>